<dbReference type="AlphaFoldDB" id="A0A833M109"/>
<name>A0A833M109_9LEPT</name>
<accession>A0A833M109</accession>
<organism evidence="1 2">
    <name type="scientific">Leptonema illini</name>
    <dbReference type="NCBI Taxonomy" id="183"/>
    <lineage>
        <taxon>Bacteria</taxon>
        <taxon>Pseudomonadati</taxon>
        <taxon>Spirochaetota</taxon>
        <taxon>Spirochaetia</taxon>
        <taxon>Leptospirales</taxon>
        <taxon>Leptospiraceae</taxon>
        <taxon>Leptonema</taxon>
    </lineage>
</organism>
<gene>
    <name evidence="1" type="ORF">F9K24_13600</name>
</gene>
<evidence type="ECO:0000313" key="1">
    <source>
        <dbReference type="EMBL" id="KAB2931627.1"/>
    </source>
</evidence>
<dbReference type="Proteomes" id="UP000460298">
    <property type="component" value="Unassembled WGS sequence"/>
</dbReference>
<evidence type="ECO:0000313" key="2">
    <source>
        <dbReference type="Proteomes" id="UP000460298"/>
    </source>
</evidence>
<dbReference type="EMBL" id="WBUI01000013">
    <property type="protein sequence ID" value="KAB2931627.1"/>
    <property type="molecule type" value="Genomic_DNA"/>
</dbReference>
<sequence>MKASILDLRYKTRDILAALANGEKVTVTERGKERGVILPSADREHVRVLEDPFFGMKSAPDISVEEIMDNLRGKRHDL</sequence>
<comment type="caution">
    <text evidence="1">The sequence shown here is derived from an EMBL/GenBank/DDBJ whole genome shotgun (WGS) entry which is preliminary data.</text>
</comment>
<dbReference type="NCBIfam" id="TIGR01552">
    <property type="entry name" value="phd_fam"/>
    <property type="match status" value="1"/>
</dbReference>
<reference evidence="1 2" key="1">
    <citation type="submission" date="2019-10" db="EMBL/GenBank/DDBJ databases">
        <title>Extracellular Electron Transfer in a Candidatus Methanoperedens spp. Enrichment Culture.</title>
        <authorList>
            <person name="Berger S."/>
            <person name="Rangel Shaw D."/>
            <person name="Berben T."/>
            <person name="In 'T Zandt M."/>
            <person name="Frank J."/>
            <person name="Reimann J."/>
            <person name="Jetten M.S.M."/>
            <person name="Welte C.U."/>
        </authorList>
    </citation>
    <scope>NUCLEOTIDE SEQUENCE [LARGE SCALE GENOMIC DNA]</scope>
    <source>
        <strain evidence="1">SB12</strain>
    </source>
</reference>
<proteinExistence type="predicted"/>
<protein>
    <submittedName>
        <fullName evidence="1">Type II toxin-antitoxin system prevent-host-death family antitoxin</fullName>
    </submittedName>
</protein>